<feature type="modified residue" description="N6-(pyridoxal phosphate)lysine" evidence="5 6">
    <location>
        <position position="33"/>
    </location>
</feature>
<feature type="active site" description="Proton acceptor; specific for D-alanine" evidence="5">
    <location>
        <position position="33"/>
    </location>
</feature>
<dbReference type="Pfam" id="PF01168">
    <property type="entry name" value="Ala_racemase_N"/>
    <property type="match status" value="1"/>
</dbReference>
<dbReference type="InterPro" id="IPR000821">
    <property type="entry name" value="Ala_racemase"/>
</dbReference>
<dbReference type="SMART" id="SM01005">
    <property type="entry name" value="Ala_racemase_C"/>
    <property type="match status" value="1"/>
</dbReference>
<protein>
    <recommendedName>
        <fullName evidence="5">Alanine racemase</fullName>
        <ecNumber evidence="5">5.1.1.1</ecNumber>
    </recommendedName>
</protein>
<feature type="binding site" evidence="5 7">
    <location>
        <position position="128"/>
    </location>
    <ligand>
        <name>substrate</name>
    </ligand>
</feature>
<proteinExistence type="inferred from homology"/>
<dbReference type="OrthoDB" id="9813814at2"/>
<dbReference type="RefSeq" id="WP_065971760.1">
    <property type="nucleotide sequence ID" value="NZ_CP080624.1"/>
</dbReference>
<dbReference type="Pfam" id="PF00842">
    <property type="entry name" value="Ala_racemase_C"/>
    <property type="match status" value="1"/>
</dbReference>
<dbReference type="STRING" id="163359.A9R16_02575"/>
<dbReference type="GO" id="GO:0030632">
    <property type="term" value="P:D-alanine biosynthetic process"/>
    <property type="evidence" value="ECO:0007669"/>
    <property type="project" value="UniProtKB-UniRule"/>
</dbReference>
<comment type="catalytic activity">
    <reaction evidence="1 5">
        <text>L-alanine = D-alanine</text>
        <dbReference type="Rhea" id="RHEA:20249"/>
        <dbReference type="ChEBI" id="CHEBI:57416"/>
        <dbReference type="ChEBI" id="CHEBI:57972"/>
        <dbReference type="EC" id="5.1.1.1"/>
    </reaction>
</comment>
<dbReference type="UniPathway" id="UPA00042">
    <property type="reaction ID" value="UER00497"/>
</dbReference>
<dbReference type="Gene3D" id="3.20.20.10">
    <property type="entry name" value="Alanine racemase"/>
    <property type="match status" value="1"/>
</dbReference>
<evidence type="ECO:0000256" key="7">
    <source>
        <dbReference type="PIRSR" id="PIRSR600821-52"/>
    </source>
</evidence>
<sequence>MRPAYASLDAAALRHNLAEARALTGARIMAIVKANGYGHGLVWVAKTLAEADAFGVASLEEGLELRAAGIRQEICLLEGFFDAAEMPVILRERLTPVVHDHYQVEVLKGMRGEQRCDVWIKVDTGMHRLGFEPAEVPAVVADLAALPCIARLGLLSHLACAEEADTTPSRHQIERFAKLAFPGLRRSLANSAGIMRWPATHADWVRPGLMLYGASPLAPDTSMPTRLKPVMTLRSRLISVRHRREGDAIGYGGVYRCPRDMPVGVVGVGYGDGYPREFRTAVSVLVRGQRAPVIGRVSMDMLTVDLRAVAEARVGDEVILWGQGLPVEEVAHAAGTIPYTLLCGLTQRLPRRECLSTTPA</sequence>
<comment type="function">
    <text evidence="5">Catalyzes the interconversion of L-alanine and D-alanine. May also act on other amino acids.</text>
</comment>
<dbReference type="EMBL" id="PSYR01000002">
    <property type="protein sequence ID" value="RCN56122.1"/>
    <property type="molecule type" value="Genomic_DNA"/>
</dbReference>
<dbReference type="GO" id="GO:0005829">
    <property type="term" value="C:cytosol"/>
    <property type="evidence" value="ECO:0007669"/>
    <property type="project" value="TreeGrafter"/>
</dbReference>
<dbReference type="SUPFAM" id="SSF51419">
    <property type="entry name" value="PLP-binding barrel"/>
    <property type="match status" value="1"/>
</dbReference>
<dbReference type="FunFam" id="3.20.20.10:FF:000002">
    <property type="entry name" value="Alanine racemase"/>
    <property type="match status" value="1"/>
</dbReference>
<dbReference type="EC" id="5.1.1.1" evidence="5"/>
<dbReference type="PANTHER" id="PTHR30511">
    <property type="entry name" value="ALANINE RACEMASE"/>
    <property type="match status" value="1"/>
</dbReference>
<evidence type="ECO:0000256" key="3">
    <source>
        <dbReference type="ARBA" id="ARBA00022898"/>
    </source>
</evidence>
<comment type="cofactor">
    <cofactor evidence="2 5 6">
        <name>pyridoxal 5'-phosphate</name>
        <dbReference type="ChEBI" id="CHEBI:597326"/>
    </cofactor>
</comment>
<dbReference type="PANTHER" id="PTHR30511:SF0">
    <property type="entry name" value="ALANINE RACEMASE, CATABOLIC-RELATED"/>
    <property type="match status" value="1"/>
</dbReference>
<dbReference type="Proteomes" id="UP000253250">
    <property type="component" value="Unassembled WGS sequence"/>
</dbReference>
<dbReference type="PROSITE" id="PS00395">
    <property type="entry name" value="ALANINE_RACEMASE"/>
    <property type="match status" value="1"/>
</dbReference>
<reference evidence="8 9" key="1">
    <citation type="submission" date="2018-02" db="EMBL/GenBank/DDBJ databases">
        <title>Insights into the biology of acidophilic members of the Acidiferrobacteraceae family derived from comparative genomic analyses.</title>
        <authorList>
            <person name="Issotta F."/>
            <person name="Thyssen C."/>
            <person name="Mena C."/>
            <person name="Moya A."/>
            <person name="Bellenberg S."/>
            <person name="Sproer C."/>
            <person name="Covarrubias P.C."/>
            <person name="Sand W."/>
            <person name="Quatrini R."/>
            <person name="Vera M."/>
        </authorList>
    </citation>
    <scope>NUCLEOTIDE SEQUENCE [LARGE SCALE GENOMIC DNA]</scope>
    <source>
        <strain evidence="9">m-1</strain>
    </source>
</reference>
<evidence type="ECO:0000313" key="9">
    <source>
        <dbReference type="Proteomes" id="UP000253250"/>
    </source>
</evidence>
<keyword evidence="3 5" id="KW-0663">Pyridoxal phosphate</keyword>
<dbReference type="GO" id="GO:0030170">
    <property type="term" value="F:pyridoxal phosphate binding"/>
    <property type="evidence" value="ECO:0007669"/>
    <property type="project" value="UniProtKB-UniRule"/>
</dbReference>
<dbReference type="SUPFAM" id="SSF50621">
    <property type="entry name" value="Alanine racemase C-terminal domain-like"/>
    <property type="match status" value="1"/>
</dbReference>
<dbReference type="InterPro" id="IPR029066">
    <property type="entry name" value="PLP-binding_barrel"/>
</dbReference>
<comment type="pathway">
    <text evidence="5">Amino-acid biosynthesis; D-alanine biosynthesis; D-alanine from L-alanine: step 1/1.</text>
</comment>
<evidence type="ECO:0000256" key="5">
    <source>
        <dbReference type="HAMAP-Rule" id="MF_01201"/>
    </source>
</evidence>
<keyword evidence="4 5" id="KW-0413">Isomerase</keyword>
<dbReference type="InterPro" id="IPR009006">
    <property type="entry name" value="Ala_racemase/Decarboxylase_C"/>
</dbReference>
<feature type="binding site" evidence="5 7">
    <location>
        <position position="299"/>
    </location>
    <ligand>
        <name>substrate</name>
    </ligand>
</feature>
<dbReference type="GO" id="GO:0008784">
    <property type="term" value="F:alanine racemase activity"/>
    <property type="evidence" value="ECO:0007669"/>
    <property type="project" value="UniProtKB-UniRule"/>
</dbReference>
<dbReference type="AlphaFoldDB" id="A0A1C2FYW2"/>
<dbReference type="InterPro" id="IPR011079">
    <property type="entry name" value="Ala_racemase_C"/>
</dbReference>
<evidence type="ECO:0000256" key="2">
    <source>
        <dbReference type="ARBA" id="ARBA00001933"/>
    </source>
</evidence>
<comment type="similarity">
    <text evidence="5">Belongs to the alanine racemase family.</text>
</comment>
<dbReference type="Gene3D" id="2.40.37.10">
    <property type="entry name" value="Lyase, Ornithine Decarboxylase, Chain A, domain 1"/>
    <property type="match status" value="1"/>
</dbReference>
<name>A0A1C2FYW2_9GAMM</name>
<evidence type="ECO:0000256" key="1">
    <source>
        <dbReference type="ARBA" id="ARBA00000316"/>
    </source>
</evidence>
<evidence type="ECO:0000256" key="4">
    <source>
        <dbReference type="ARBA" id="ARBA00023235"/>
    </source>
</evidence>
<dbReference type="InterPro" id="IPR020622">
    <property type="entry name" value="Ala_racemase_pyridoxalP-BS"/>
</dbReference>
<dbReference type="PRINTS" id="PR00992">
    <property type="entry name" value="ALARACEMASE"/>
</dbReference>
<feature type="active site" description="Proton acceptor; specific for L-alanine" evidence="5">
    <location>
        <position position="251"/>
    </location>
</feature>
<organism evidence="8 9">
    <name type="scientific">Acidiferrobacter thiooxydans</name>
    <dbReference type="NCBI Taxonomy" id="163359"/>
    <lineage>
        <taxon>Bacteria</taxon>
        <taxon>Pseudomonadati</taxon>
        <taxon>Pseudomonadota</taxon>
        <taxon>Gammaproteobacteria</taxon>
        <taxon>Acidiferrobacterales</taxon>
        <taxon>Acidiferrobacteraceae</taxon>
        <taxon>Acidiferrobacter</taxon>
    </lineage>
</organism>
<dbReference type="HAMAP" id="MF_01201">
    <property type="entry name" value="Ala_racemase"/>
    <property type="match status" value="1"/>
</dbReference>
<keyword evidence="9" id="KW-1185">Reference proteome</keyword>
<dbReference type="InterPro" id="IPR001608">
    <property type="entry name" value="Ala_racemase_N"/>
</dbReference>
<dbReference type="NCBIfam" id="TIGR00492">
    <property type="entry name" value="alr"/>
    <property type="match status" value="1"/>
</dbReference>
<gene>
    <name evidence="8" type="primary">alr</name>
    <name evidence="8" type="ORF">C4900_09680</name>
</gene>
<accession>A0A1C2FYW2</accession>
<evidence type="ECO:0000256" key="6">
    <source>
        <dbReference type="PIRSR" id="PIRSR600821-50"/>
    </source>
</evidence>
<evidence type="ECO:0000313" key="8">
    <source>
        <dbReference type="EMBL" id="RCN56122.1"/>
    </source>
</evidence>
<comment type="caution">
    <text evidence="8">The sequence shown here is derived from an EMBL/GenBank/DDBJ whole genome shotgun (WGS) entry which is preliminary data.</text>
</comment>